<reference evidence="1 2" key="1">
    <citation type="journal article" date="2018" name="Proc. Natl. Acad. Sci. U.S.A.">
        <title>Draft genome sequence of Camellia sinensis var. sinensis provides insights into the evolution of the tea genome and tea quality.</title>
        <authorList>
            <person name="Wei C."/>
            <person name="Yang H."/>
            <person name="Wang S."/>
            <person name="Zhao J."/>
            <person name="Liu C."/>
            <person name="Gao L."/>
            <person name="Xia E."/>
            <person name="Lu Y."/>
            <person name="Tai Y."/>
            <person name="She G."/>
            <person name="Sun J."/>
            <person name="Cao H."/>
            <person name="Tong W."/>
            <person name="Gao Q."/>
            <person name="Li Y."/>
            <person name="Deng W."/>
            <person name="Jiang X."/>
            <person name="Wang W."/>
            <person name="Chen Q."/>
            <person name="Zhang S."/>
            <person name="Li H."/>
            <person name="Wu J."/>
            <person name="Wang P."/>
            <person name="Li P."/>
            <person name="Shi C."/>
            <person name="Zheng F."/>
            <person name="Jian J."/>
            <person name="Huang B."/>
            <person name="Shan D."/>
            <person name="Shi M."/>
            <person name="Fang C."/>
            <person name="Yue Y."/>
            <person name="Li F."/>
            <person name="Li D."/>
            <person name="Wei S."/>
            <person name="Han B."/>
            <person name="Jiang C."/>
            <person name="Yin Y."/>
            <person name="Xia T."/>
            <person name="Zhang Z."/>
            <person name="Bennetzen J.L."/>
            <person name="Zhao S."/>
            <person name="Wan X."/>
        </authorList>
    </citation>
    <scope>NUCLEOTIDE SEQUENCE [LARGE SCALE GENOMIC DNA]</scope>
    <source>
        <strain evidence="2">cv. Shuchazao</strain>
        <tissue evidence="1">Leaf</tissue>
    </source>
</reference>
<sequence length="170" mass="18372">MVKLFLQHKPVMKLLKLCTWNSLGNQCSISGVFSALFYSTQTETETGTSSSSSRDTLYGRLLQFGNPRVSIVPMVEMCPYLAPSQSPVKLDIASSVPPVNGPIMNRQPISVGNITPTTVKVTANIGSTYRDINIESAAVFVALAPWHVQQQTNNTLTIIHSGIGMTKGGM</sequence>
<protein>
    <submittedName>
        <fullName evidence="1">Uncharacterized protein</fullName>
    </submittedName>
</protein>
<dbReference type="EMBL" id="SDRB02004834">
    <property type="protein sequence ID" value="THG15276.1"/>
    <property type="molecule type" value="Genomic_DNA"/>
</dbReference>
<dbReference type="AlphaFoldDB" id="A0A4S4EHF6"/>
<proteinExistence type="predicted"/>
<comment type="caution">
    <text evidence="1">The sequence shown here is derived from an EMBL/GenBank/DDBJ whole genome shotgun (WGS) entry which is preliminary data.</text>
</comment>
<keyword evidence="2" id="KW-1185">Reference proteome</keyword>
<evidence type="ECO:0000313" key="2">
    <source>
        <dbReference type="Proteomes" id="UP000306102"/>
    </source>
</evidence>
<organism evidence="1 2">
    <name type="scientific">Camellia sinensis var. sinensis</name>
    <name type="common">China tea</name>
    <dbReference type="NCBI Taxonomy" id="542762"/>
    <lineage>
        <taxon>Eukaryota</taxon>
        <taxon>Viridiplantae</taxon>
        <taxon>Streptophyta</taxon>
        <taxon>Embryophyta</taxon>
        <taxon>Tracheophyta</taxon>
        <taxon>Spermatophyta</taxon>
        <taxon>Magnoliopsida</taxon>
        <taxon>eudicotyledons</taxon>
        <taxon>Gunneridae</taxon>
        <taxon>Pentapetalae</taxon>
        <taxon>asterids</taxon>
        <taxon>Ericales</taxon>
        <taxon>Theaceae</taxon>
        <taxon>Camellia</taxon>
    </lineage>
</organism>
<dbReference type="Proteomes" id="UP000306102">
    <property type="component" value="Unassembled WGS sequence"/>
</dbReference>
<evidence type="ECO:0000313" key="1">
    <source>
        <dbReference type="EMBL" id="THG15276.1"/>
    </source>
</evidence>
<accession>A0A4S4EHF6</accession>
<name>A0A4S4EHF6_CAMSN</name>
<gene>
    <name evidence="1" type="ORF">TEA_022155</name>
</gene>